<dbReference type="SUPFAM" id="SSF69593">
    <property type="entry name" value="Glycerol-3-phosphate (1)-acyltransferase"/>
    <property type="match status" value="1"/>
</dbReference>
<reference evidence="25" key="1">
    <citation type="submission" date="2015-11" db="EMBL/GenBank/DDBJ databases">
        <authorList>
            <consortium name="International Coturnix japonica Genome Analysis Consortium"/>
            <person name="Warren W."/>
            <person name="Burt D.W."/>
            <person name="Antin P.B."/>
            <person name="Lanford R."/>
            <person name="Gros J."/>
            <person name="Wilson R.K."/>
        </authorList>
    </citation>
    <scope>NUCLEOTIDE SEQUENCE [LARGE SCALE GENOMIC DNA]</scope>
</reference>
<comment type="subcellular location">
    <subcellularLocation>
        <location evidence="16">Peroxisome membrane</location>
        <topology evidence="16">Peripheral membrane protein</topology>
        <orientation evidence="16">Matrix side</orientation>
    </subcellularLocation>
</comment>
<evidence type="ECO:0000256" key="17">
    <source>
        <dbReference type="ARBA" id="ARBA00044003"/>
    </source>
</evidence>
<keyword evidence="26" id="KW-1185">Reference proteome</keyword>
<keyword evidence="9" id="KW-0472">Membrane</keyword>
<evidence type="ECO:0000256" key="12">
    <source>
        <dbReference type="ARBA" id="ARBA00025707"/>
    </source>
</evidence>
<dbReference type="Gene3D" id="6.10.140.2220">
    <property type="match status" value="1"/>
</dbReference>
<evidence type="ECO:0000313" key="26">
    <source>
        <dbReference type="Proteomes" id="UP000694412"/>
    </source>
</evidence>
<comment type="pathway">
    <text evidence="12">Phospholipid metabolism.</text>
</comment>
<evidence type="ECO:0000256" key="5">
    <source>
        <dbReference type="ARBA" id="ARBA00022723"/>
    </source>
</evidence>
<dbReference type="InterPro" id="IPR045520">
    <property type="entry name" value="GPAT/DHAPAT_C"/>
</dbReference>
<dbReference type="Pfam" id="PF01553">
    <property type="entry name" value="Acyltransferase"/>
    <property type="match status" value="1"/>
</dbReference>
<evidence type="ECO:0000256" key="23">
    <source>
        <dbReference type="SAM" id="MobiDB-lite"/>
    </source>
</evidence>
<dbReference type="SUPFAM" id="SSF144232">
    <property type="entry name" value="HIT/MYND zinc finger-like"/>
    <property type="match status" value="1"/>
</dbReference>
<evidence type="ECO:0000256" key="20">
    <source>
        <dbReference type="ARBA" id="ARBA00044290"/>
    </source>
</evidence>
<dbReference type="Proteomes" id="UP000694412">
    <property type="component" value="Chromosome 3"/>
</dbReference>
<evidence type="ECO:0000313" key="25">
    <source>
        <dbReference type="Ensembl" id="ENSCJPP00005003784.1"/>
    </source>
</evidence>
<evidence type="ECO:0000256" key="18">
    <source>
        <dbReference type="ARBA" id="ARBA00044061"/>
    </source>
</evidence>
<evidence type="ECO:0000256" key="8">
    <source>
        <dbReference type="ARBA" id="ARBA00022990"/>
    </source>
</evidence>
<keyword evidence="6 22" id="KW-0863">Zinc-finger</keyword>
<keyword evidence="5" id="KW-0479">Metal-binding</keyword>
<dbReference type="GO" id="GO:0008270">
    <property type="term" value="F:zinc ion binding"/>
    <property type="evidence" value="ECO:0007669"/>
    <property type="project" value="UniProtKB-KW"/>
</dbReference>
<evidence type="ECO:0000256" key="7">
    <source>
        <dbReference type="ARBA" id="ARBA00022833"/>
    </source>
</evidence>
<dbReference type="Pfam" id="PF19277">
    <property type="entry name" value="GPAT_C"/>
    <property type="match status" value="1"/>
</dbReference>
<feature type="region of interest" description="Disordered" evidence="23">
    <location>
        <begin position="65"/>
        <end position="86"/>
    </location>
</feature>
<organism evidence="25 26">
    <name type="scientific">Coturnix japonica</name>
    <name type="common">Japanese quail</name>
    <name type="synonym">Coturnix coturnix japonica</name>
    <dbReference type="NCBI Taxonomy" id="93934"/>
    <lineage>
        <taxon>Eukaryota</taxon>
        <taxon>Metazoa</taxon>
        <taxon>Chordata</taxon>
        <taxon>Craniata</taxon>
        <taxon>Vertebrata</taxon>
        <taxon>Euteleostomi</taxon>
        <taxon>Archelosauria</taxon>
        <taxon>Archosauria</taxon>
        <taxon>Dinosauria</taxon>
        <taxon>Saurischia</taxon>
        <taxon>Theropoda</taxon>
        <taxon>Coelurosauria</taxon>
        <taxon>Aves</taxon>
        <taxon>Neognathae</taxon>
        <taxon>Galloanserae</taxon>
        <taxon>Galliformes</taxon>
        <taxon>Phasianidae</taxon>
        <taxon>Perdicinae</taxon>
        <taxon>Coturnix</taxon>
    </lineage>
</organism>
<dbReference type="GO" id="GO:0008611">
    <property type="term" value="P:ether lipid biosynthetic process"/>
    <property type="evidence" value="ECO:0007669"/>
    <property type="project" value="InterPro"/>
</dbReference>
<keyword evidence="3" id="KW-0597">Phosphoprotein</keyword>
<evidence type="ECO:0000256" key="13">
    <source>
        <dbReference type="ARBA" id="ARBA00037925"/>
    </source>
</evidence>
<comment type="catalytic activity">
    <reaction evidence="14">
        <text>dihydroxyacetone phosphate + hexadecanoyl-CoA = 1-hexadecanoylglycerone 3-phosphate + CoA</text>
        <dbReference type="Rhea" id="RHEA:40715"/>
        <dbReference type="ChEBI" id="CHEBI:57287"/>
        <dbReference type="ChEBI" id="CHEBI:57379"/>
        <dbReference type="ChEBI" id="CHEBI:57642"/>
        <dbReference type="ChEBI" id="CHEBI:58303"/>
    </reaction>
    <physiologicalReaction direction="left-to-right" evidence="14">
        <dbReference type="Rhea" id="RHEA:40716"/>
    </physiologicalReaction>
</comment>
<dbReference type="EC" id="2.3.1.42" evidence="18"/>
<evidence type="ECO:0000256" key="11">
    <source>
        <dbReference type="ARBA" id="ARBA00023315"/>
    </source>
</evidence>
<evidence type="ECO:0000256" key="22">
    <source>
        <dbReference type="PROSITE-ProRule" id="PRU00134"/>
    </source>
</evidence>
<evidence type="ECO:0000256" key="10">
    <source>
        <dbReference type="ARBA" id="ARBA00023140"/>
    </source>
</evidence>
<keyword evidence="10" id="KW-0576">Peroxisome</keyword>
<comment type="catalytic activity">
    <reaction evidence="21">
        <text>dihydroxyacetone phosphate + an acyl-CoA = a 1-acylglycerone 3-phosphate + CoA</text>
        <dbReference type="Rhea" id="RHEA:17657"/>
        <dbReference type="ChEBI" id="CHEBI:57287"/>
        <dbReference type="ChEBI" id="CHEBI:57534"/>
        <dbReference type="ChEBI" id="CHEBI:57642"/>
        <dbReference type="ChEBI" id="CHEBI:58342"/>
        <dbReference type="EC" id="2.3.1.42"/>
    </reaction>
    <physiologicalReaction direction="left-to-right" evidence="21">
        <dbReference type="Rhea" id="RHEA:17658"/>
    </physiologicalReaction>
</comment>
<dbReference type="GO" id="GO:0006631">
    <property type="term" value="P:fatty acid metabolic process"/>
    <property type="evidence" value="ECO:0007669"/>
    <property type="project" value="TreeGrafter"/>
</dbReference>
<reference evidence="25" key="3">
    <citation type="submission" date="2025-09" db="UniProtKB">
        <authorList>
            <consortium name="Ensembl"/>
        </authorList>
    </citation>
    <scope>IDENTIFICATION</scope>
</reference>
<dbReference type="Pfam" id="PF04194">
    <property type="entry name" value="PDCD2_C"/>
    <property type="match status" value="1"/>
</dbReference>
<dbReference type="Ensembl" id="ENSCJPT00005006603.1">
    <property type="protein sequence ID" value="ENSCJPP00005003784.1"/>
    <property type="gene ID" value="ENSCJPG00005003907.1"/>
</dbReference>
<dbReference type="SMART" id="SM00563">
    <property type="entry name" value="PlsC"/>
    <property type="match status" value="1"/>
</dbReference>
<dbReference type="InterPro" id="IPR041728">
    <property type="entry name" value="GPAT/DHAPAT_LPLAT"/>
</dbReference>
<dbReference type="GO" id="GO:0031966">
    <property type="term" value="C:mitochondrial membrane"/>
    <property type="evidence" value="ECO:0007669"/>
    <property type="project" value="TreeGrafter"/>
</dbReference>
<dbReference type="InterPro" id="IPR028353">
    <property type="entry name" value="DHAPAT"/>
</dbReference>
<dbReference type="InterPro" id="IPR002123">
    <property type="entry name" value="Plipid/glycerol_acylTrfase"/>
</dbReference>
<dbReference type="PROSITE" id="PS50865">
    <property type="entry name" value="ZF_MYND_2"/>
    <property type="match status" value="1"/>
</dbReference>
<evidence type="ECO:0000259" key="24">
    <source>
        <dbReference type="PROSITE" id="PS50865"/>
    </source>
</evidence>
<comment type="similarity">
    <text evidence="2">Belongs to the GPAT/DAPAT family.</text>
</comment>
<dbReference type="GO" id="GO:0008654">
    <property type="term" value="P:phospholipid biosynthetic process"/>
    <property type="evidence" value="ECO:0007669"/>
    <property type="project" value="TreeGrafter"/>
</dbReference>
<name>A0A8C2SY59_COTJA</name>
<dbReference type="PANTHER" id="PTHR12563:SF17">
    <property type="entry name" value="DIHYDROXYACETONE PHOSPHATE ACYLTRANSFERASE"/>
    <property type="match status" value="1"/>
</dbReference>
<keyword evidence="4" id="KW-0808">Transferase</keyword>
<dbReference type="GO" id="GO:0004366">
    <property type="term" value="F:glycerol-3-phosphate O-acyltransferase activity"/>
    <property type="evidence" value="ECO:0007669"/>
    <property type="project" value="TreeGrafter"/>
</dbReference>
<evidence type="ECO:0000256" key="6">
    <source>
        <dbReference type="ARBA" id="ARBA00022771"/>
    </source>
</evidence>
<dbReference type="InterPro" id="IPR002893">
    <property type="entry name" value="Znf_MYND"/>
</dbReference>
<keyword evidence="8" id="KW-0007">Acetylation</keyword>
<comment type="pathway">
    <text evidence="13">Membrane lipid metabolism; glycerophospholipid metabolism.</text>
</comment>
<gene>
    <name evidence="25" type="primary">GNPAT</name>
</gene>
<evidence type="ECO:0000256" key="3">
    <source>
        <dbReference type="ARBA" id="ARBA00022553"/>
    </source>
</evidence>
<dbReference type="GeneTree" id="ENSGT00520000055570"/>
<dbReference type="GO" id="GO:0016287">
    <property type="term" value="F:glycerone-phosphate O-acyltransferase activity"/>
    <property type="evidence" value="ECO:0007669"/>
    <property type="project" value="UniProtKB-EC"/>
</dbReference>
<evidence type="ECO:0000256" key="14">
    <source>
        <dbReference type="ARBA" id="ARBA00043732"/>
    </source>
</evidence>
<dbReference type="InterPro" id="IPR007320">
    <property type="entry name" value="PDCD2_C"/>
</dbReference>
<dbReference type="PIRSF" id="PIRSF000437">
    <property type="entry name" value="GPAT_DHAPAT"/>
    <property type="match status" value="1"/>
</dbReference>
<dbReference type="AlphaFoldDB" id="A0A8C2SY59"/>
<feature type="region of interest" description="Disordered" evidence="23">
    <location>
        <begin position="164"/>
        <end position="250"/>
    </location>
</feature>
<evidence type="ECO:0000256" key="21">
    <source>
        <dbReference type="ARBA" id="ARBA00049095"/>
    </source>
</evidence>
<dbReference type="InterPro" id="IPR022284">
    <property type="entry name" value="GPAT/DHAPAT"/>
</dbReference>
<dbReference type="PANTHER" id="PTHR12563">
    <property type="entry name" value="GLYCEROL-3-PHOSPHATE ACYLTRANSFERASE"/>
    <property type="match status" value="1"/>
</dbReference>
<feature type="region of interest" description="Disordered" evidence="23">
    <location>
        <begin position="1030"/>
        <end position="1062"/>
    </location>
</feature>
<evidence type="ECO:0000256" key="9">
    <source>
        <dbReference type="ARBA" id="ARBA00023136"/>
    </source>
</evidence>
<dbReference type="Pfam" id="PF01753">
    <property type="entry name" value="zf-MYND"/>
    <property type="match status" value="1"/>
</dbReference>
<dbReference type="GO" id="GO:0019432">
    <property type="term" value="P:triglyceride biosynthetic process"/>
    <property type="evidence" value="ECO:0007669"/>
    <property type="project" value="TreeGrafter"/>
</dbReference>
<evidence type="ECO:0000256" key="2">
    <source>
        <dbReference type="ARBA" id="ARBA00007937"/>
    </source>
</evidence>
<dbReference type="PIRSF" id="PIRSF500063">
    <property type="entry name" value="DHAPAT"/>
    <property type="match status" value="1"/>
</dbReference>
<dbReference type="PROSITE" id="PS01360">
    <property type="entry name" value="ZF_MYND_1"/>
    <property type="match status" value="1"/>
</dbReference>
<evidence type="ECO:0000256" key="19">
    <source>
        <dbReference type="ARBA" id="ARBA00044178"/>
    </source>
</evidence>
<evidence type="ECO:0000256" key="16">
    <source>
        <dbReference type="ARBA" id="ARBA00043943"/>
    </source>
</evidence>
<comment type="subunit">
    <text evidence="17">Part of a heterotrimeric complex composed of GNPAT, AGPS and a modified form of GNPAT.</text>
</comment>
<evidence type="ECO:0000256" key="4">
    <source>
        <dbReference type="ARBA" id="ARBA00022679"/>
    </source>
</evidence>
<comment type="function">
    <text evidence="15">Dihydroxyacetonephosphate acyltransferase catalyzing the first step in the biosynthesis of plasmalogens, a subset of phospholipids that differ from other glycerolipids by having an alkyl chain attached through a vinyl ether linkage at the sn-1 position of the glycerol backbone, and which unique physical properties have an impact on various aspects of cell signaling and membrane biology.</text>
</comment>
<feature type="compositionally biased region" description="Low complexity" evidence="23">
    <location>
        <begin position="189"/>
        <end position="208"/>
    </location>
</feature>
<evidence type="ECO:0000256" key="1">
    <source>
        <dbReference type="ARBA" id="ARBA00005189"/>
    </source>
</evidence>
<accession>A0A8C2SY59</accession>
<keyword evidence="11" id="KW-0012">Acyltransferase</keyword>
<dbReference type="GO" id="GO:0005778">
    <property type="term" value="C:peroxisomal membrane"/>
    <property type="evidence" value="ECO:0007669"/>
    <property type="project" value="UniProtKB-SubCell"/>
</dbReference>
<evidence type="ECO:0000256" key="15">
    <source>
        <dbReference type="ARBA" id="ARBA00043888"/>
    </source>
</evidence>
<keyword evidence="7" id="KW-0862">Zinc</keyword>
<sequence>MATGKLGAYASRCISSSQPRGSPGRTWVPSPGAAGAGPGLAFLFLALNTTTSTWVGGGVVAVRSISSRSPPKNPRALRRSLSAPPASLGAAGCASRLSSSSFSSSSLASLSSVAPRTRGSSPARQNTCADQLRFSASGPPSLPPSLRPSVRPAALLWAPLTHPGRIERRAPPPAADKAPTTPWRTQRKAAWAPAAPVAPKMAPPTARCPRPPPRPPQRAGQPGRGGAGPWEPQLGGRAAQRGAGRRGGARRAMAAAAVAMAAGRARRGTPMFSKELTSKKRDEFEDILEERRLSSDLRYAMKCFTPVIYKGLSPCKPNAIKSVVLQSEQVQYVIKQLAKEMGESPDIIQEEAMEILDEMGHSMQLGAVRFFAFTLSKIFKQLFQRVCVNEEGMQRLQHAIQEHPVVLLPSHRSYVDFLMLSYLLYTYDLALPVIAAGIDFLGMKIVGELLRRAGAFFMRRSFGGNRLYWAVFAEYVKTMLRNGYAPIEFFLEGTRSRTAKTLTPKFGLLSIVMEPFFKREVFDTYLVPISISYERILEESLYAYELLGVPKPKESTSGLLKARRILSDNFGTIHIYVGQPVSLRTLASGRINLCPYNLVPRHLPQKPTEDIQEFVSDVAYKMELLQIENMVLSPWVLVAAVLLQNLPAMDFELLIEKTVWLKGLTQAFGGFIEWPDNLCAKKAVMSGLTLHSNIARLVNGHVVLNDKGEEDGAVGEVVFKRALVILMCSTYRNQLLNVFVRPSLVALALQMTRSLRKEEVYSSFSFLRDVFSNEFIFFPGISLKDFEEGCFLLTKCDAIQTTQQEIYPTDKGSAVVSFLSAMFRPFVEGYQLIFRYLSKETKEAFTEKQFIPGVRNFVFQLLEKGTTQCYEALSSDMQKNALAALVQLGAVKKKKLSNGFSYSVNQETIHKILDVFAFRNQLPRRNATYPEEPPSERPPPRPEPIPRRLRSGAALCRVCGCLGPRACGRCRRAAYCGPEHQAMDWKRGHRRYCGTDRDAGATEDAEQDHNEFLFPEYEILIEPEEAELPADSAVDPNNGKGAVGASKELEQEESRVTSTTSEALDEQTLEAMAKHETKEDKIFQAFKDRITAEPEQIIRYCRGGEGPVWVSGENIPEEKDIPNCSCGAKRVFEFQIMPQLLNHLKVDSLGESIDWGTLVVYTCAENCSAENKYAEEFIWKQDFSVDSTELPLSS</sequence>
<feature type="compositionally biased region" description="Basic and acidic residues" evidence="23">
    <location>
        <begin position="934"/>
        <end position="946"/>
    </location>
</feature>
<feature type="region of interest" description="Disordered" evidence="23">
    <location>
        <begin position="926"/>
        <end position="946"/>
    </location>
</feature>
<feature type="domain" description="MYND-type" evidence="24">
    <location>
        <begin position="956"/>
        <end position="993"/>
    </location>
</feature>
<dbReference type="CDD" id="cd07993">
    <property type="entry name" value="LPLAT_DHAPAT-like"/>
    <property type="match status" value="1"/>
</dbReference>
<proteinExistence type="inferred from homology"/>
<protein>
    <recommendedName>
        <fullName evidence="19">Dihydroxyacetone phosphate acyltransferase</fullName>
        <ecNumber evidence="18">2.3.1.42</ecNumber>
    </recommendedName>
    <alternativeName>
        <fullName evidence="20">Glycerone-phosphate O-acyltransferase</fullName>
    </alternativeName>
</protein>
<reference evidence="25" key="2">
    <citation type="submission" date="2025-08" db="UniProtKB">
        <authorList>
            <consortium name="Ensembl"/>
        </authorList>
    </citation>
    <scope>IDENTIFICATION</scope>
</reference>
<comment type="pathway">
    <text evidence="1">Lipid metabolism.</text>
</comment>